<evidence type="ECO:0000256" key="5">
    <source>
        <dbReference type="ARBA" id="ARBA00022676"/>
    </source>
</evidence>
<dbReference type="EC" id="2.4.1.25" evidence="3"/>
<keyword evidence="5" id="KW-0328">Glycosyltransferase</keyword>
<protein>
    <recommendedName>
        <fullName evidence="4">4-alpha-glucanotransferase</fullName>
        <ecNumber evidence="3">2.4.1.25</ecNumber>
    </recommendedName>
    <alternativeName>
        <fullName evidence="8">Amylomaltase</fullName>
    </alternativeName>
    <alternativeName>
        <fullName evidence="9">Disproportionating enzyme</fullName>
    </alternativeName>
</protein>
<organism evidence="11 12">
    <name type="scientific">Psychrosphaera saromensis</name>
    <dbReference type="NCBI Taxonomy" id="716813"/>
    <lineage>
        <taxon>Bacteria</taxon>
        <taxon>Pseudomonadati</taxon>
        <taxon>Pseudomonadota</taxon>
        <taxon>Gammaproteobacteria</taxon>
        <taxon>Alteromonadales</taxon>
        <taxon>Pseudoalteromonadaceae</taxon>
        <taxon>Psychrosphaera</taxon>
    </lineage>
</organism>
<evidence type="ECO:0000259" key="10">
    <source>
        <dbReference type="Pfam" id="PF21226"/>
    </source>
</evidence>
<name>A0A2S7UY18_9GAMM</name>
<dbReference type="GO" id="GO:0004134">
    <property type="term" value="F:4-alpha-glucanotransferase activity"/>
    <property type="evidence" value="ECO:0007669"/>
    <property type="project" value="UniProtKB-EC"/>
</dbReference>
<evidence type="ECO:0000256" key="9">
    <source>
        <dbReference type="ARBA" id="ARBA00031501"/>
    </source>
</evidence>
<gene>
    <name evidence="11" type="ORF">BTO11_11210</name>
</gene>
<dbReference type="PANTHER" id="PTHR32438:SF5">
    <property type="entry name" value="4-ALPHA-GLUCANOTRANSFERASE DPE1, CHLOROPLASTIC_AMYLOPLASTIC"/>
    <property type="match status" value="1"/>
</dbReference>
<proteinExistence type="inferred from homology"/>
<evidence type="ECO:0000256" key="4">
    <source>
        <dbReference type="ARBA" id="ARBA00020295"/>
    </source>
</evidence>
<evidence type="ECO:0000256" key="3">
    <source>
        <dbReference type="ARBA" id="ARBA00012560"/>
    </source>
</evidence>
<dbReference type="RefSeq" id="WP_105052673.1">
    <property type="nucleotide sequence ID" value="NZ_BMYG01000006.1"/>
</dbReference>
<evidence type="ECO:0000313" key="11">
    <source>
        <dbReference type="EMBL" id="PQJ54161.1"/>
    </source>
</evidence>
<evidence type="ECO:0000256" key="7">
    <source>
        <dbReference type="ARBA" id="ARBA00023277"/>
    </source>
</evidence>
<comment type="similarity">
    <text evidence="2">Belongs to the disproportionating enzyme family.</text>
</comment>
<dbReference type="PANTHER" id="PTHR32438">
    <property type="entry name" value="4-ALPHA-GLUCANOTRANSFERASE DPE1, CHLOROPLASTIC/AMYLOPLASTIC"/>
    <property type="match status" value="1"/>
</dbReference>
<evidence type="ECO:0000256" key="2">
    <source>
        <dbReference type="ARBA" id="ARBA00005684"/>
    </source>
</evidence>
<dbReference type="GO" id="GO:0005975">
    <property type="term" value="P:carbohydrate metabolic process"/>
    <property type="evidence" value="ECO:0007669"/>
    <property type="project" value="InterPro"/>
</dbReference>
<sequence length="340" mass="38041">MNASLIEHLVQSRGIESQYIDALGHEQVVSPQIIKQLLAAMGYPVDDQEALINTANQETERAWFTIVEPASIVRQGQGNVLHFKLPIDFANDELDLTISKDNQICKKIKFVPIDQELLGYFDVRDMEIQHYALPVELDLPIGYYQLALFEPGIEEPLGSGTLIITPESCYKHPTLEQNDKVETKSLTLANAEEINAIKAPLNKALYCTDVIIGQAPDEYTTTNVQANTVNNTAAQSPMNPAELYQQGYQPIIDLFRSNMSANNRLKINDVLSLLRQWWVPKASEVNRVANEGAYVYYPFDDLLAILALESQLNQTVILGGDLARLPEEIAQQLQQMAIEA</sequence>
<dbReference type="Pfam" id="PF02446">
    <property type="entry name" value="Glyco_hydro_77"/>
    <property type="match status" value="1"/>
</dbReference>
<evidence type="ECO:0000256" key="8">
    <source>
        <dbReference type="ARBA" id="ARBA00031423"/>
    </source>
</evidence>
<keyword evidence="12" id="KW-1185">Reference proteome</keyword>
<dbReference type="SUPFAM" id="SSF51445">
    <property type="entry name" value="(Trans)glycosidases"/>
    <property type="match status" value="1"/>
</dbReference>
<evidence type="ECO:0000313" key="12">
    <source>
        <dbReference type="Proteomes" id="UP000239007"/>
    </source>
</evidence>
<evidence type="ECO:0000256" key="6">
    <source>
        <dbReference type="ARBA" id="ARBA00022679"/>
    </source>
</evidence>
<feature type="domain" description="MalQ N-terminal beta-sandwich" evidence="10">
    <location>
        <begin position="68"/>
        <end position="166"/>
    </location>
</feature>
<keyword evidence="6" id="KW-0808">Transferase</keyword>
<reference evidence="11 12" key="1">
    <citation type="submission" date="2016-12" db="EMBL/GenBank/DDBJ databases">
        <title>Diversity of luminous bacteria.</title>
        <authorList>
            <person name="Yoshizawa S."/>
            <person name="Kogure K."/>
        </authorList>
    </citation>
    <scope>NUCLEOTIDE SEQUENCE [LARGE SCALE GENOMIC DNA]</scope>
    <source>
        <strain evidence="11 12">SA4-48</strain>
    </source>
</reference>
<dbReference type="Gene3D" id="3.20.20.80">
    <property type="entry name" value="Glycosidases"/>
    <property type="match status" value="1"/>
</dbReference>
<dbReference type="AlphaFoldDB" id="A0A2S7UY18"/>
<accession>A0A2S7UY18</accession>
<dbReference type="InterPro" id="IPR003385">
    <property type="entry name" value="Glyco_hydro_77"/>
</dbReference>
<dbReference type="OrthoDB" id="9763489at2"/>
<dbReference type="Proteomes" id="UP000239007">
    <property type="component" value="Unassembled WGS sequence"/>
</dbReference>
<comment type="catalytic activity">
    <reaction evidence="1">
        <text>Transfers a segment of a (1-&gt;4)-alpha-D-glucan to a new position in an acceptor, which may be glucose or a (1-&gt;4)-alpha-D-glucan.</text>
        <dbReference type="EC" id="2.4.1.25"/>
    </reaction>
</comment>
<dbReference type="InterPro" id="IPR048458">
    <property type="entry name" value="MalQ_N"/>
</dbReference>
<keyword evidence="7" id="KW-0119">Carbohydrate metabolism</keyword>
<dbReference type="InterPro" id="IPR017853">
    <property type="entry name" value="GH"/>
</dbReference>
<dbReference type="EMBL" id="MSCH01000003">
    <property type="protein sequence ID" value="PQJ54161.1"/>
    <property type="molecule type" value="Genomic_DNA"/>
</dbReference>
<dbReference type="Pfam" id="PF21226">
    <property type="entry name" value="MalQ_N"/>
    <property type="match status" value="1"/>
</dbReference>
<comment type="caution">
    <text evidence="11">The sequence shown here is derived from an EMBL/GenBank/DDBJ whole genome shotgun (WGS) entry which is preliminary data.</text>
</comment>
<evidence type="ECO:0000256" key="1">
    <source>
        <dbReference type="ARBA" id="ARBA00000439"/>
    </source>
</evidence>